<gene>
    <name evidence="3" type="ORF">TRIP_D130004</name>
</gene>
<dbReference type="PANTHER" id="PTHR45947:SF15">
    <property type="entry name" value="TEICHURONIC ACID BIOSYNTHESIS GLYCOSYLTRANSFERASE TUAC-RELATED"/>
    <property type="match status" value="1"/>
</dbReference>
<proteinExistence type="predicted"/>
<dbReference type="InterPro" id="IPR028098">
    <property type="entry name" value="Glyco_trans_4-like_N"/>
</dbReference>
<dbReference type="Gene3D" id="3.40.50.2000">
    <property type="entry name" value="Glycogen Phosphorylase B"/>
    <property type="match status" value="2"/>
</dbReference>
<dbReference type="InterPro" id="IPR050194">
    <property type="entry name" value="Glycosyltransferase_grp1"/>
</dbReference>
<dbReference type="GO" id="GO:0016757">
    <property type="term" value="F:glycosyltransferase activity"/>
    <property type="evidence" value="ECO:0007669"/>
    <property type="project" value="InterPro"/>
</dbReference>
<accession>A0A653A5Y9</accession>
<sequence>MNVLFISAWYPHRYDSMAGLFVQKHAEAVSLYADVKVLYVHADDKIKKNEITVNQHNNIQEYRVYYPFSEKTFLAKIKKTINYFWAYQKGLKAIKKTGWKIEIIHLHTIIISGLIAYFYKLFHNIPYVITEHWSRYLTTNNTFSNKFDKFITKIITKNASAIMPVSNILKNGMIENGLKNDNYLVINNVVDDFFYQDKLSTQKQKKRILHISCFDEAAKNVNGMLCSIKNLSTLRNDFELVIIGTGKDYVQTRSYCETLKIPKDTVLFLGEKTPKEVAEWFRKSDVFVLFSNYETAGVVIAESLVSGVPVISTKVGIAPEVINEINGKLIEIGDEKALTQTLNKVLNNLPNYNNKEIQNNSKDLFSYKNVGKKIVKVYENCLKI</sequence>
<keyword evidence="3" id="KW-0808">Transferase</keyword>
<dbReference type="EMBL" id="UPXZ01000005">
    <property type="protein sequence ID" value="VBB43433.1"/>
    <property type="molecule type" value="Genomic_DNA"/>
</dbReference>
<dbReference type="InterPro" id="IPR001296">
    <property type="entry name" value="Glyco_trans_1"/>
</dbReference>
<dbReference type="PANTHER" id="PTHR45947">
    <property type="entry name" value="SULFOQUINOVOSYL TRANSFERASE SQD2"/>
    <property type="match status" value="1"/>
</dbReference>
<evidence type="ECO:0000259" key="2">
    <source>
        <dbReference type="Pfam" id="PF13439"/>
    </source>
</evidence>
<evidence type="ECO:0000259" key="1">
    <source>
        <dbReference type="Pfam" id="PF00534"/>
    </source>
</evidence>
<evidence type="ECO:0000313" key="3">
    <source>
        <dbReference type="EMBL" id="VBB43433.1"/>
    </source>
</evidence>
<dbReference type="AlphaFoldDB" id="A0A653A5Y9"/>
<dbReference type="CDD" id="cd03801">
    <property type="entry name" value="GT4_PimA-like"/>
    <property type="match status" value="1"/>
</dbReference>
<protein>
    <submittedName>
        <fullName evidence="3">Glycosyl transferase group 1</fullName>
    </submittedName>
</protein>
<dbReference type="SUPFAM" id="SSF53756">
    <property type="entry name" value="UDP-Glycosyltransferase/glycogen phosphorylase"/>
    <property type="match status" value="1"/>
</dbReference>
<dbReference type="Pfam" id="PF13439">
    <property type="entry name" value="Glyco_transf_4"/>
    <property type="match status" value="1"/>
</dbReference>
<feature type="domain" description="Glycosyl transferase family 1" evidence="1">
    <location>
        <begin position="196"/>
        <end position="355"/>
    </location>
</feature>
<dbReference type="Pfam" id="PF00534">
    <property type="entry name" value="Glycos_transf_1"/>
    <property type="match status" value="1"/>
</dbReference>
<feature type="domain" description="Glycosyltransferase subfamily 4-like N-terminal" evidence="2">
    <location>
        <begin position="71"/>
        <end position="191"/>
    </location>
</feature>
<reference evidence="3" key="1">
    <citation type="submission" date="2018-07" db="EMBL/GenBank/DDBJ databases">
        <authorList>
            <consortium name="Genoscope - CEA"/>
            <person name="William W."/>
        </authorList>
    </citation>
    <scope>NUCLEOTIDE SEQUENCE</scope>
    <source>
        <strain evidence="3">IK1</strain>
    </source>
</reference>
<name>A0A653A5Y9_9BACT</name>
<organism evidence="3">
    <name type="scientific">uncultured Paludibacter sp</name>
    <dbReference type="NCBI Taxonomy" id="497635"/>
    <lineage>
        <taxon>Bacteria</taxon>
        <taxon>Pseudomonadati</taxon>
        <taxon>Bacteroidota</taxon>
        <taxon>Bacteroidia</taxon>
        <taxon>Bacteroidales</taxon>
        <taxon>Paludibacteraceae</taxon>
        <taxon>Paludibacter</taxon>
        <taxon>environmental samples</taxon>
    </lineage>
</organism>